<reference evidence="2 3" key="1">
    <citation type="submission" date="2016-10" db="EMBL/GenBank/DDBJ databases">
        <authorList>
            <person name="de Groot N.N."/>
        </authorList>
    </citation>
    <scope>NUCLEOTIDE SEQUENCE [LARGE SCALE GENOMIC DNA]</scope>
    <source>
        <strain evidence="2 3">DSM 21039</strain>
    </source>
</reference>
<gene>
    <name evidence="2" type="ORF">SAMN04488505_102752</name>
</gene>
<dbReference type="OrthoDB" id="965491at2"/>
<protein>
    <submittedName>
        <fullName evidence="2">Uncharacterized protein</fullName>
    </submittedName>
</protein>
<sequence length="179" mass="20332">MAFFNIEQLGEIVHPNISATQCDTLAEYCIVALENETHKSGCILKVLGDHQNEYELIWSKEVKKGGYQEPKKIVEKAAEAISFFLVRECTEYTVVMESKIGTGVDFWLSYDELHELYDPLNFLQARIEISGIKTESKSNKAMKRQTSKKKQMNRSDSSNLPAYVSIVEIATPKAIFSKK</sequence>
<dbReference type="RefSeq" id="WP_089910585.1">
    <property type="nucleotide sequence ID" value="NZ_FOBB01000002.1"/>
</dbReference>
<feature type="compositionally biased region" description="Basic residues" evidence="1">
    <location>
        <begin position="140"/>
        <end position="152"/>
    </location>
</feature>
<accession>A0A1H7RWA9</accession>
<evidence type="ECO:0000313" key="2">
    <source>
        <dbReference type="EMBL" id="SEL64533.1"/>
    </source>
</evidence>
<dbReference type="Proteomes" id="UP000198984">
    <property type="component" value="Unassembled WGS sequence"/>
</dbReference>
<name>A0A1H7RWA9_9BACT</name>
<dbReference type="EMBL" id="FOBB01000002">
    <property type="protein sequence ID" value="SEL64533.1"/>
    <property type="molecule type" value="Genomic_DNA"/>
</dbReference>
<proteinExistence type="predicted"/>
<keyword evidence="3" id="KW-1185">Reference proteome</keyword>
<feature type="region of interest" description="Disordered" evidence="1">
    <location>
        <begin position="138"/>
        <end position="158"/>
    </location>
</feature>
<evidence type="ECO:0000313" key="3">
    <source>
        <dbReference type="Proteomes" id="UP000198984"/>
    </source>
</evidence>
<dbReference type="AlphaFoldDB" id="A0A1H7RWA9"/>
<evidence type="ECO:0000256" key="1">
    <source>
        <dbReference type="SAM" id="MobiDB-lite"/>
    </source>
</evidence>
<organism evidence="2 3">
    <name type="scientific">Chitinophaga rupis</name>
    <dbReference type="NCBI Taxonomy" id="573321"/>
    <lineage>
        <taxon>Bacteria</taxon>
        <taxon>Pseudomonadati</taxon>
        <taxon>Bacteroidota</taxon>
        <taxon>Chitinophagia</taxon>
        <taxon>Chitinophagales</taxon>
        <taxon>Chitinophagaceae</taxon>
        <taxon>Chitinophaga</taxon>
    </lineage>
</organism>